<evidence type="ECO:0000313" key="3">
    <source>
        <dbReference type="Proteomes" id="UP001596405"/>
    </source>
</evidence>
<accession>A0ABW2DPA4</accession>
<proteinExistence type="predicted"/>
<dbReference type="Proteomes" id="UP001596405">
    <property type="component" value="Unassembled WGS sequence"/>
</dbReference>
<gene>
    <name evidence="2" type="ORF">ACFQHR_18275</name>
</gene>
<dbReference type="RefSeq" id="WP_066621116.1">
    <property type="nucleotide sequence ID" value="NZ_JBHSYQ010000016.1"/>
</dbReference>
<name>A0ABW2DPA4_9BACT</name>
<reference evidence="3" key="1">
    <citation type="journal article" date="2019" name="Int. J. Syst. Evol. Microbiol.">
        <title>The Global Catalogue of Microorganisms (GCM) 10K type strain sequencing project: providing services to taxonomists for standard genome sequencing and annotation.</title>
        <authorList>
            <consortium name="The Broad Institute Genomics Platform"/>
            <consortium name="The Broad Institute Genome Sequencing Center for Infectious Disease"/>
            <person name="Wu L."/>
            <person name="Ma J."/>
        </authorList>
    </citation>
    <scope>NUCLEOTIDE SEQUENCE [LARGE SCALE GENOMIC DNA]</scope>
    <source>
        <strain evidence="3">CGMCC 4.7393</strain>
    </source>
</reference>
<feature type="region of interest" description="Disordered" evidence="1">
    <location>
        <begin position="29"/>
        <end position="51"/>
    </location>
</feature>
<dbReference type="EMBL" id="JBHSYQ010000016">
    <property type="protein sequence ID" value="MFC6999589.1"/>
    <property type="molecule type" value="Genomic_DNA"/>
</dbReference>
<keyword evidence="3" id="KW-1185">Reference proteome</keyword>
<organism evidence="2 3">
    <name type="scientific">Rufibacter roseus</name>
    <dbReference type="NCBI Taxonomy" id="1567108"/>
    <lineage>
        <taxon>Bacteria</taxon>
        <taxon>Pseudomonadati</taxon>
        <taxon>Bacteroidota</taxon>
        <taxon>Cytophagia</taxon>
        <taxon>Cytophagales</taxon>
        <taxon>Hymenobacteraceae</taxon>
        <taxon>Rufibacter</taxon>
    </lineage>
</organism>
<evidence type="ECO:0000256" key="1">
    <source>
        <dbReference type="SAM" id="MobiDB-lite"/>
    </source>
</evidence>
<comment type="caution">
    <text evidence="2">The sequence shown here is derived from an EMBL/GenBank/DDBJ whole genome shotgun (WGS) entry which is preliminary data.</text>
</comment>
<sequence>MTVVANSTGTMFFASRSSHAFRTPGALSLAGSGTKGKSSGPEGVPTIPVKKADGSGMVEKWGEDNLFPQKVREEAEKNTIIPTALQRRAELWYGGGIVYGKVTEYDDQGNGIFKRKKDPEIEEFFRKSNIPRYGFESFLDLSWFVNTFPEFVLSNDRSQIARLTSQEATFCRYSKADPKTGVFSHVYINANWDQGESVDNVPKVPVLDPYDDPVEQMRENTTDNKFIYPISIPSPDKCAYQLASWNSVRRSGWLEVAQAIPEFKKALFKNQLTIKYIVSVHSAYWSWKYKDWEEKSDAQRTQIITAELDEFDEIMSGNEGAGKSILATTITLDSGETISAYKVEAVDDKLQSGIYVEDSQEASSHILTAIGLAPVLMGITPGKSMGAGSGSDARVHFNNFISSSKFQQDLVLEPLYTVRDYNGWDPNIEFRILNPLIMTLDKGKSVQQETA</sequence>
<evidence type="ECO:0000313" key="2">
    <source>
        <dbReference type="EMBL" id="MFC6999589.1"/>
    </source>
</evidence>
<protein>
    <submittedName>
        <fullName evidence="2">Uncharacterized protein</fullName>
    </submittedName>
</protein>